<evidence type="ECO:0000259" key="2">
    <source>
        <dbReference type="Pfam" id="PF03478"/>
    </source>
</evidence>
<keyword evidence="4" id="KW-1185">Reference proteome</keyword>
<dbReference type="EMBL" id="VOIH02000001">
    <property type="protein sequence ID" value="KAF3457824.1"/>
    <property type="molecule type" value="Genomic_DNA"/>
</dbReference>
<dbReference type="PANTHER" id="PTHR44259:SF15">
    <property type="entry name" value="F-BOX PROTEIN KIB2-RELATED"/>
    <property type="match status" value="1"/>
</dbReference>
<evidence type="ECO:0000259" key="1">
    <source>
        <dbReference type="Pfam" id="PF00646"/>
    </source>
</evidence>
<dbReference type="OrthoDB" id="1068419at2759"/>
<proteinExistence type="predicted"/>
<protein>
    <recommendedName>
        <fullName evidence="5">F-box domain-containing protein</fullName>
    </recommendedName>
</protein>
<dbReference type="Gene3D" id="1.20.1280.50">
    <property type="match status" value="1"/>
</dbReference>
<name>A0A8K0HSP4_9ROSA</name>
<evidence type="ECO:0008006" key="5">
    <source>
        <dbReference type="Google" id="ProtNLM"/>
    </source>
</evidence>
<feature type="domain" description="F-box" evidence="1">
    <location>
        <begin position="18"/>
        <end position="54"/>
    </location>
</feature>
<organism evidence="3 4">
    <name type="scientific">Rhamnella rubrinervis</name>
    <dbReference type="NCBI Taxonomy" id="2594499"/>
    <lineage>
        <taxon>Eukaryota</taxon>
        <taxon>Viridiplantae</taxon>
        <taxon>Streptophyta</taxon>
        <taxon>Embryophyta</taxon>
        <taxon>Tracheophyta</taxon>
        <taxon>Spermatophyta</taxon>
        <taxon>Magnoliopsida</taxon>
        <taxon>eudicotyledons</taxon>
        <taxon>Gunneridae</taxon>
        <taxon>Pentapetalae</taxon>
        <taxon>rosids</taxon>
        <taxon>fabids</taxon>
        <taxon>Rosales</taxon>
        <taxon>Rhamnaceae</taxon>
        <taxon>rhamnoid group</taxon>
        <taxon>Rhamneae</taxon>
        <taxon>Rhamnella</taxon>
    </lineage>
</organism>
<evidence type="ECO:0000313" key="3">
    <source>
        <dbReference type="EMBL" id="KAF3457824.1"/>
    </source>
</evidence>
<dbReference type="Proteomes" id="UP000796880">
    <property type="component" value="Unassembled WGS sequence"/>
</dbReference>
<dbReference type="InterPro" id="IPR005174">
    <property type="entry name" value="KIB1-4_b-propeller"/>
</dbReference>
<dbReference type="InterPro" id="IPR050942">
    <property type="entry name" value="F-box_BR-signaling"/>
</dbReference>
<dbReference type="Pfam" id="PF03478">
    <property type="entry name" value="Beta-prop_KIB1-4"/>
    <property type="match status" value="1"/>
</dbReference>
<dbReference type="AlphaFoldDB" id="A0A8K0HSP4"/>
<sequence length="287" mass="33721">MARSFDLQKKKRVAMPQWSELEADVLELILKRLAAIDIIRFKAVCKCWNIAASSYVSSPLYTPMLQTPWIMFHHNCITKKERSSSLTFFSLSENKPFKIKKDHEDDLVLGLSHGWLLNFNVESRTPYLVNPFSSSEGKIQLPWIDRKFFYLRNFNSVVLSSGPSRSKNFTIAIINSFFPQRLSFWDHGDTKWRSIDILFGKVYEHMICHNGEIYAFSRNTRTVDVWDFHGVSPKQTFYIEGVPQTLHEQWKVTKEKAYSVQRRIYLVESWLEDVLFVDKVFLKESTI</sequence>
<dbReference type="InterPro" id="IPR001810">
    <property type="entry name" value="F-box_dom"/>
</dbReference>
<feature type="domain" description="KIB1-4 beta-propeller" evidence="2">
    <location>
        <begin position="88"/>
        <end position="279"/>
    </location>
</feature>
<comment type="caution">
    <text evidence="3">The sequence shown here is derived from an EMBL/GenBank/DDBJ whole genome shotgun (WGS) entry which is preliminary data.</text>
</comment>
<evidence type="ECO:0000313" key="4">
    <source>
        <dbReference type="Proteomes" id="UP000796880"/>
    </source>
</evidence>
<dbReference type="Pfam" id="PF00646">
    <property type="entry name" value="F-box"/>
    <property type="match status" value="1"/>
</dbReference>
<gene>
    <name evidence="3" type="ORF">FNV43_RR02484</name>
</gene>
<accession>A0A8K0HSP4</accession>
<reference evidence="3" key="1">
    <citation type="submission" date="2020-03" db="EMBL/GenBank/DDBJ databases">
        <title>A high-quality chromosome-level genome assembly of a woody plant with both climbing and erect habits, Rhamnella rubrinervis.</title>
        <authorList>
            <person name="Lu Z."/>
            <person name="Yang Y."/>
            <person name="Zhu X."/>
            <person name="Sun Y."/>
        </authorList>
    </citation>
    <scope>NUCLEOTIDE SEQUENCE</scope>
    <source>
        <strain evidence="3">BYM</strain>
        <tissue evidence="3">Leaf</tissue>
    </source>
</reference>
<dbReference type="PANTHER" id="PTHR44259">
    <property type="entry name" value="OS07G0183000 PROTEIN-RELATED"/>
    <property type="match status" value="1"/>
</dbReference>
<dbReference type="InterPro" id="IPR036047">
    <property type="entry name" value="F-box-like_dom_sf"/>
</dbReference>
<dbReference type="SUPFAM" id="SSF81383">
    <property type="entry name" value="F-box domain"/>
    <property type="match status" value="1"/>
</dbReference>